<gene>
    <name evidence="2" type="ORF">METZ01_LOCUS105960</name>
</gene>
<name>A0A381WKS4_9ZZZZ</name>
<dbReference type="PANTHER" id="PTHR43725">
    <property type="entry name" value="UDP-GLUCOSE 4-EPIMERASE"/>
    <property type="match status" value="1"/>
</dbReference>
<dbReference type="CDD" id="cd08946">
    <property type="entry name" value="SDR_e"/>
    <property type="match status" value="1"/>
</dbReference>
<evidence type="ECO:0000259" key="1">
    <source>
        <dbReference type="Pfam" id="PF01370"/>
    </source>
</evidence>
<dbReference type="InterPro" id="IPR036291">
    <property type="entry name" value="NAD(P)-bd_dom_sf"/>
</dbReference>
<dbReference type="AlphaFoldDB" id="A0A381WKS4"/>
<protein>
    <recommendedName>
        <fullName evidence="1">NAD-dependent epimerase/dehydratase domain-containing protein</fullName>
    </recommendedName>
</protein>
<reference evidence="2" key="1">
    <citation type="submission" date="2018-05" db="EMBL/GenBank/DDBJ databases">
        <authorList>
            <person name="Lanie J.A."/>
            <person name="Ng W.-L."/>
            <person name="Kazmierczak K.M."/>
            <person name="Andrzejewski T.M."/>
            <person name="Davidsen T.M."/>
            <person name="Wayne K.J."/>
            <person name="Tettelin H."/>
            <person name="Glass J.I."/>
            <person name="Rusch D."/>
            <person name="Podicherti R."/>
            <person name="Tsui H.-C.T."/>
            <person name="Winkler M.E."/>
        </authorList>
    </citation>
    <scope>NUCLEOTIDE SEQUENCE</scope>
</reference>
<proteinExistence type="predicted"/>
<evidence type="ECO:0000313" key="2">
    <source>
        <dbReference type="EMBL" id="SVA53106.1"/>
    </source>
</evidence>
<accession>A0A381WKS4</accession>
<dbReference type="SUPFAM" id="SSF51735">
    <property type="entry name" value="NAD(P)-binding Rossmann-fold domains"/>
    <property type="match status" value="1"/>
</dbReference>
<organism evidence="2">
    <name type="scientific">marine metagenome</name>
    <dbReference type="NCBI Taxonomy" id="408172"/>
    <lineage>
        <taxon>unclassified sequences</taxon>
        <taxon>metagenomes</taxon>
        <taxon>ecological metagenomes</taxon>
    </lineage>
</organism>
<dbReference type="EMBL" id="UINC01012121">
    <property type="protein sequence ID" value="SVA53106.1"/>
    <property type="molecule type" value="Genomic_DNA"/>
</dbReference>
<feature type="domain" description="NAD-dependent epimerase/dehydratase" evidence="1">
    <location>
        <begin position="1"/>
        <end position="227"/>
    </location>
</feature>
<dbReference type="InterPro" id="IPR001509">
    <property type="entry name" value="Epimerase_deHydtase"/>
</dbReference>
<sequence length="306" mass="35100">MTGGAGYLGNIVTRKLLDQKHEVVIIDNLIHGSEGCTGLFQIQLNDNSCLIKDDIKNIKKYDKHFQDVDTVFHFAAPRLQHIHSSKEIDDSLEDLKVLYDLSVKHKVKKFVFPSSCSVYGYRDKIVNENDEVDITSYYAELKHKSELLLEDYNEINTILARQATLFGVSNLMRNDLMINNFVKSVKEKKEFDVYGKDTWRPNLDVSDCANILLKLVEKEFSGLVNVGTDSLNLSKQDIIDEIPRAIGVDISKYVNYESRNGRTDWPPSHDSRSYKVAFTKLKDLIGGKFIDLNKGIRRLYERNRTV</sequence>
<dbReference type="Pfam" id="PF01370">
    <property type="entry name" value="Epimerase"/>
    <property type="match status" value="1"/>
</dbReference>
<dbReference type="Gene3D" id="3.40.50.720">
    <property type="entry name" value="NAD(P)-binding Rossmann-like Domain"/>
    <property type="match status" value="1"/>
</dbReference>